<proteinExistence type="predicted"/>
<dbReference type="PANTHER" id="PTHR46481">
    <property type="entry name" value="ZINC FINGER BED DOMAIN-CONTAINING PROTEIN 4"/>
    <property type="match status" value="1"/>
</dbReference>
<dbReference type="EMBL" id="JATN01000322">
    <property type="protein sequence ID" value="EUC55606.1"/>
    <property type="molecule type" value="Genomic_DNA"/>
</dbReference>
<dbReference type="OrthoDB" id="3268424at2759"/>
<feature type="domain" description="HAT C-terminal dimerisation" evidence="6">
    <location>
        <begin position="645"/>
        <end position="709"/>
    </location>
</feature>
<comment type="caution">
    <text evidence="7">The sequence shown here is derived from an EMBL/GenBank/DDBJ whole genome shotgun (WGS) entry which is preliminary data.</text>
</comment>
<dbReference type="Proteomes" id="UP000030108">
    <property type="component" value="Unassembled WGS sequence"/>
</dbReference>
<feature type="non-terminal residue" evidence="7">
    <location>
        <position position="729"/>
    </location>
</feature>
<sequence length="729" mass="81523">MPSLLAKRVLSSYSDDCFIAKRRKSLATLSDEYAWDFDPQDLIDAALEHTTSPAYPHYIIRVEKVMGTHSGSPVRSHIMFHFESLLYSARDCDEERGVSAIVNQTEPPKPYSPAFHRALLALWGAASHRPFDSLTDKFHQAEVEYLRPGTKLPSSVTLSRDIKVIHAQYVPKIREYFKSIPGAIHVAIDGWTSPTSESYLGVVVIWYDKPRIHRCILEFIRLTSAHTGAYLAEKTASCLQRYGLEDRVLSACLDNASNNLTLVQSLQQLVPHFHGTRSYVRCFAHVINLMAKAFMSPFTRPSQRTRKVLEKAPRPTSTAAKRAIQGFLQAQQVSNAGDSTELDDSEAAEIDDAKFEHDTLVVQDVVYRALEQLSSVHSVVLPTAQDLRDAQGIMTTVANLARRVDESPNLKAQFQEHVSACTDSKESTRRSLSRRVATRWNSDRKALDDYLFLWRPVKALTDDPGLNLNHLALTSTQRQLAAELNEALEVFELPTQHFSAGSVPLVHQVLPALVELKDALTRAQAALHVFDKYMENMSICEAYFISIVMCPNVKLNWLYKHYSATSVESIRQMIIARFQIDYSPSSESLGPSSQSPETLSKPRNRWLQDLSIMSTTSTTASAQFDPDSIEAYLASGVESTVMHGGPLPYWSAKLDTTPRLARMALDYLTAPATSVDVERAFSAGRLTVNHLQHNMSLETFEAKMAVGSWYGTPFLPEISDVAAIINKIM</sequence>
<accession>X8J2Y4</accession>
<dbReference type="GO" id="GO:0046983">
    <property type="term" value="F:protein dimerization activity"/>
    <property type="evidence" value="ECO:0007669"/>
    <property type="project" value="InterPro"/>
</dbReference>
<name>X8J2Y4_9AGAM</name>
<evidence type="ECO:0000313" key="8">
    <source>
        <dbReference type="Proteomes" id="UP000030108"/>
    </source>
</evidence>
<dbReference type="Pfam" id="PF05699">
    <property type="entry name" value="Dimer_Tnp_hAT"/>
    <property type="match status" value="1"/>
</dbReference>
<dbReference type="SUPFAM" id="SSF53098">
    <property type="entry name" value="Ribonuclease H-like"/>
    <property type="match status" value="1"/>
</dbReference>
<evidence type="ECO:0000256" key="5">
    <source>
        <dbReference type="ARBA" id="ARBA00023242"/>
    </source>
</evidence>
<evidence type="ECO:0000259" key="6">
    <source>
        <dbReference type="Pfam" id="PF05699"/>
    </source>
</evidence>
<gene>
    <name evidence="7" type="ORF">RSOL_124850</name>
</gene>
<evidence type="ECO:0000256" key="3">
    <source>
        <dbReference type="ARBA" id="ARBA00022771"/>
    </source>
</evidence>
<comment type="subcellular location">
    <subcellularLocation>
        <location evidence="1">Nucleus</location>
    </subcellularLocation>
</comment>
<dbReference type="PANTHER" id="PTHR46481:SF10">
    <property type="entry name" value="ZINC FINGER BED DOMAIN-CONTAINING PROTEIN 39"/>
    <property type="match status" value="1"/>
</dbReference>
<keyword evidence="3" id="KW-0863">Zinc-finger</keyword>
<reference evidence="8" key="1">
    <citation type="journal article" date="2014" name="Genome Announc.">
        <title>Draft genome sequence of the plant-pathogenic soil fungus Rhizoctonia solani anastomosis group 3 strain Rhs1AP.</title>
        <authorList>
            <person name="Cubeta M.A."/>
            <person name="Thomas E."/>
            <person name="Dean R.A."/>
            <person name="Jabaji S."/>
            <person name="Neate S.M."/>
            <person name="Tavantzis S."/>
            <person name="Toda T."/>
            <person name="Vilgalys R."/>
            <person name="Bharathan N."/>
            <person name="Fedorova-Abrams N."/>
            <person name="Pakala S.B."/>
            <person name="Pakala S.M."/>
            <person name="Zafar N."/>
            <person name="Joardar V."/>
            <person name="Losada L."/>
            <person name="Nierman W.C."/>
        </authorList>
    </citation>
    <scope>NUCLEOTIDE SEQUENCE [LARGE SCALE GENOMIC DNA]</scope>
    <source>
        <strain evidence="8">AG-3</strain>
    </source>
</reference>
<dbReference type="InterPro" id="IPR052035">
    <property type="entry name" value="ZnF_BED_domain_contain"/>
</dbReference>
<evidence type="ECO:0000256" key="2">
    <source>
        <dbReference type="ARBA" id="ARBA00022723"/>
    </source>
</evidence>
<organism evidence="7 8">
    <name type="scientific">Rhizoctonia solani AG-3 Rhs1AP</name>
    <dbReference type="NCBI Taxonomy" id="1086054"/>
    <lineage>
        <taxon>Eukaryota</taxon>
        <taxon>Fungi</taxon>
        <taxon>Dikarya</taxon>
        <taxon>Basidiomycota</taxon>
        <taxon>Agaricomycotina</taxon>
        <taxon>Agaricomycetes</taxon>
        <taxon>Cantharellales</taxon>
        <taxon>Ceratobasidiaceae</taxon>
        <taxon>Rhizoctonia</taxon>
    </lineage>
</organism>
<dbReference type="AlphaFoldDB" id="X8J2Y4"/>
<evidence type="ECO:0000256" key="4">
    <source>
        <dbReference type="ARBA" id="ARBA00022833"/>
    </source>
</evidence>
<keyword evidence="2" id="KW-0479">Metal-binding</keyword>
<dbReference type="InterPro" id="IPR012337">
    <property type="entry name" value="RNaseH-like_sf"/>
</dbReference>
<keyword evidence="5" id="KW-0539">Nucleus</keyword>
<keyword evidence="4" id="KW-0862">Zinc</keyword>
<dbReference type="InterPro" id="IPR008906">
    <property type="entry name" value="HATC_C_dom"/>
</dbReference>
<evidence type="ECO:0000256" key="1">
    <source>
        <dbReference type="ARBA" id="ARBA00004123"/>
    </source>
</evidence>
<evidence type="ECO:0000313" key="7">
    <source>
        <dbReference type="EMBL" id="EUC55606.1"/>
    </source>
</evidence>
<protein>
    <submittedName>
        <fullName evidence="7">HAT family dimerization protein</fullName>
    </submittedName>
</protein>